<evidence type="ECO:0000313" key="2">
    <source>
        <dbReference type="Proteomes" id="UP000550729"/>
    </source>
</evidence>
<sequence length="90" mass="10164">MSSSMRRRFFVDALSEVDFVERVIDAGLDEDQIVVEYVEPDGVGEMIAVSFSTLLDKDEVERALRAKLEDAGFNTYSYDEWLAVDCGDES</sequence>
<accession>A0A848L0K5</accession>
<protein>
    <submittedName>
        <fullName evidence="1">Uncharacterized protein</fullName>
    </submittedName>
</protein>
<proteinExistence type="predicted"/>
<organism evidence="1 2">
    <name type="scientific">Gordonia asplenii</name>
    <dbReference type="NCBI Taxonomy" id="2725283"/>
    <lineage>
        <taxon>Bacteria</taxon>
        <taxon>Bacillati</taxon>
        <taxon>Actinomycetota</taxon>
        <taxon>Actinomycetes</taxon>
        <taxon>Mycobacteriales</taxon>
        <taxon>Gordoniaceae</taxon>
        <taxon>Gordonia</taxon>
    </lineage>
</organism>
<dbReference type="AlphaFoldDB" id="A0A848L0K5"/>
<evidence type="ECO:0000313" key="1">
    <source>
        <dbReference type="EMBL" id="NMO01218.1"/>
    </source>
</evidence>
<dbReference type="Proteomes" id="UP000550729">
    <property type="component" value="Unassembled WGS sequence"/>
</dbReference>
<reference evidence="1 2" key="1">
    <citation type="submission" date="2020-04" db="EMBL/GenBank/DDBJ databases">
        <title>Gordonia sp. nov. TBRC 11910.</title>
        <authorList>
            <person name="Suriyachadkun C."/>
        </authorList>
    </citation>
    <scope>NUCLEOTIDE SEQUENCE [LARGE SCALE GENOMIC DNA]</scope>
    <source>
        <strain evidence="1 2">TBRC 11910</strain>
    </source>
</reference>
<comment type="caution">
    <text evidence="1">The sequence shown here is derived from an EMBL/GenBank/DDBJ whole genome shotgun (WGS) entry which is preliminary data.</text>
</comment>
<gene>
    <name evidence="1" type="ORF">HH308_08305</name>
</gene>
<dbReference type="EMBL" id="JABBNB010000007">
    <property type="protein sequence ID" value="NMO01218.1"/>
    <property type="molecule type" value="Genomic_DNA"/>
</dbReference>
<dbReference type="RefSeq" id="WP_170193731.1">
    <property type="nucleotide sequence ID" value="NZ_JABBNB010000007.1"/>
</dbReference>
<name>A0A848L0K5_9ACTN</name>
<keyword evidence="2" id="KW-1185">Reference proteome</keyword>